<keyword evidence="12" id="KW-1185">Reference proteome</keyword>
<dbReference type="EMBL" id="CP036349">
    <property type="protein sequence ID" value="QDV76186.1"/>
    <property type="molecule type" value="Genomic_DNA"/>
</dbReference>
<gene>
    <name evidence="11" type="ORF">Spa11_44110</name>
</gene>
<keyword evidence="4 10" id="KW-1003">Cell membrane</keyword>
<name>A0A518KEF3_9BACT</name>
<comment type="subcellular location">
    <subcellularLocation>
        <location evidence="2">Cell membrane</location>
        <topology evidence="2">Single-pass membrane protein</topology>
    </subcellularLocation>
</comment>
<evidence type="ECO:0000256" key="5">
    <source>
        <dbReference type="ARBA" id="ARBA00022500"/>
    </source>
</evidence>
<evidence type="ECO:0000256" key="1">
    <source>
        <dbReference type="ARBA" id="ARBA00002254"/>
    </source>
</evidence>
<keyword evidence="11" id="KW-0969">Cilium</keyword>
<dbReference type="Pfam" id="PF03748">
    <property type="entry name" value="FliL"/>
    <property type="match status" value="1"/>
</dbReference>
<evidence type="ECO:0000256" key="7">
    <source>
        <dbReference type="ARBA" id="ARBA00022779"/>
    </source>
</evidence>
<evidence type="ECO:0000256" key="4">
    <source>
        <dbReference type="ARBA" id="ARBA00022475"/>
    </source>
</evidence>
<dbReference type="GO" id="GO:0005886">
    <property type="term" value="C:plasma membrane"/>
    <property type="evidence" value="ECO:0007669"/>
    <property type="project" value="UniProtKB-SubCell"/>
</dbReference>
<dbReference type="InterPro" id="IPR005503">
    <property type="entry name" value="FliL"/>
</dbReference>
<dbReference type="RefSeq" id="WP_145116647.1">
    <property type="nucleotide sequence ID" value="NZ_CP036349.1"/>
</dbReference>
<evidence type="ECO:0000313" key="11">
    <source>
        <dbReference type="EMBL" id="QDV76186.1"/>
    </source>
</evidence>
<evidence type="ECO:0000256" key="6">
    <source>
        <dbReference type="ARBA" id="ARBA00022692"/>
    </source>
</evidence>
<dbReference type="GO" id="GO:0006935">
    <property type="term" value="P:chemotaxis"/>
    <property type="evidence" value="ECO:0007669"/>
    <property type="project" value="UniProtKB-KW"/>
</dbReference>
<dbReference type="Proteomes" id="UP000316426">
    <property type="component" value="Chromosome"/>
</dbReference>
<evidence type="ECO:0000256" key="9">
    <source>
        <dbReference type="ARBA" id="ARBA00023136"/>
    </source>
</evidence>
<proteinExistence type="inferred from homology"/>
<dbReference type="GO" id="GO:0009425">
    <property type="term" value="C:bacterial-type flagellum basal body"/>
    <property type="evidence" value="ECO:0007669"/>
    <property type="project" value="InterPro"/>
</dbReference>
<accession>A0A518KEF3</accession>
<keyword evidence="9 10" id="KW-0472">Membrane</keyword>
<dbReference type="GO" id="GO:0071973">
    <property type="term" value="P:bacterial-type flagellum-dependent cell motility"/>
    <property type="evidence" value="ECO:0007669"/>
    <property type="project" value="InterPro"/>
</dbReference>
<keyword evidence="6" id="KW-0812">Transmembrane</keyword>
<dbReference type="AlphaFoldDB" id="A0A518KEF3"/>
<protein>
    <recommendedName>
        <fullName evidence="10">Flagellar protein FliL</fullName>
    </recommendedName>
</protein>
<organism evidence="11 12">
    <name type="scientific">Botrimarina mediterranea</name>
    <dbReference type="NCBI Taxonomy" id="2528022"/>
    <lineage>
        <taxon>Bacteria</taxon>
        <taxon>Pseudomonadati</taxon>
        <taxon>Planctomycetota</taxon>
        <taxon>Planctomycetia</taxon>
        <taxon>Pirellulales</taxon>
        <taxon>Lacipirellulaceae</taxon>
        <taxon>Botrimarina</taxon>
    </lineage>
</organism>
<keyword evidence="8" id="KW-1133">Transmembrane helix</keyword>
<comment type="similarity">
    <text evidence="3 10">Belongs to the FliL family.</text>
</comment>
<evidence type="ECO:0000313" key="12">
    <source>
        <dbReference type="Proteomes" id="UP000316426"/>
    </source>
</evidence>
<comment type="function">
    <text evidence="1 10">Controls the rotational direction of flagella during chemotaxis.</text>
</comment>
<keyword evidence="7 10" id="KW-0283">Flagellar rotation</keyword>
<evidence type="ECO:0000256" key="2">
    <source>
        <dbReference type="ARBA" id="ARBA00004162"/>
    </source>
</evidence>
<evidence type="ECO:0000256" key="8">
    <source>
        <dbReference type="ARBA" id="ARBA00022989"/>
    </source>
</evidence>
<keyword evidence="5 10" id="KW-0145">Chemotaxis</keyword>
<keyword evidence="11" id="KW-0966">Cell projection</keyword>
<sequence length="148" mass="16983">MTRLRSSVRLAIVALTLGVPSVGCFNSEKLVERVRNNAIRTRIDEVKLGQYRVTLPRNPQTGEMAEVDVKVYGETLRYKINEIEDELKSRAPEIEDRTLQVLRETSREELADPNLVTLRERLLTSMNEVLTGAPLKSIGFYQVRFVRH</sequence>
<dbReference type="KEGG" id="bmei:Spa11_44110"/>
<evidence type="ECO:0000256" key="3">
    <source>
        <dbReference type="ARBA" id="ARBA00008281"/>
    </source>
</evidence>
<reference evidence="11 12" key="1">
    <citation type="submission" date="2019-02" db="EMBL/GenBank/DDBJ databases">
        <title>Deep-cultivation of Planctomycetes and their phenomic and genomic characterization uncovers novel biology.</title>
        <authorList>
            <person name="Wiegand S."/>
            <person name="Jogler M."/>
            <person name="Boedeker C."/>
            <person name="Pinto D."/>
            <person name="Vollmers J."/>
            <person name="Rivas-Marin E."/>
            <person name="Kohn T."/>
            <person name="Peeters S.H."/>
            <person name="Heuer A."/>
            <person name="Rast P."/>
            <person name="Oberbeckmann S."/>
            <person name="Bunk B."/>
            <person name="Jeske O."/>
            <person name="Meyerdierks A."/>
            <person name="Storesund J.E."/>
            <person name="Kallscheuer N."/>
            <person name="Luecker S."/>
            <person name="Lage O.M."/>
            <person name="Pohl T."/>
            <person name="Merkel B.J."/>
            <person name="Hornburger P."/>
            <person name="Mueller R.-W."/>
            <person name="Bruemmer F."/>
            <person name="Labrenz M."/>
            <person name="Spormann A.M."/>
            <person name="Op den Camp H."/>
            <person name="Overmann J."/>
            <person name="Amann R."/>
            <person name="Jetten M.S.M."/>
            <person name="Mascher T."/>
            <person name="Medema M.H."/>
            <person name="Devos D.P."/>
            <person name="Kaster A.-K."/>
            <person name="Ovreas L."/>
            <person name="Rohde M."/>
            <person name="Galperin M.Y."/>
            <person name="Jogler C."/>
        </authorList>
    </citation>
    <scope>NUCLEOTIDE SEQUENCE [LARGE SCALE GENOMIC DNA]</scope>
    <source>
        <strain evidence="11 12">Spa11</strain>
    </source>
</reference>
<keyword evidence="11" id="KW-0282">Flagellum</keyword>
<evidence type="ECO:0000256" key="10">
    <source>
        <dbReference type="RuleBase" id="RU364125"/>
    </source>
</evidence>